<dbReference type="SUPFAM" id="SSF46785">
    <property type="entry name" value="Winged helix' DNA-binding domain"/>
    <property type="match status" value="1"/>
</dbReference>
<dbReference type="InterPro" id="IPR051534">
    <property type="entry name" value="CBASS_pafABC_assoc_protein"/>
</dbReference>
<accession>A0A6G9XUP3</accession>
<evidence type="ECO:0000313" key="4">
    <source>
        <dbReference type="EMBL" id="QIS04553.1"/>
    </source>
</evidence>
<dbReference type="AlphaFoldDB" id="A0A6G9XUP3"/>
<dbReference type="PROSITE" id="PS51000">
    <property type="entry name" value="HTH_DEOR_2"/>
    <property type="match status" value="1"/>
</dbReference>
<dbReference type="Pfam" id="PF08279">
    <property type="entry name" value="HTH_11"/>
    <property type="match status" value="1"/>
</dbReference>
<evidence type="ECO:0000313" key="5">
    <source>
        <dbReference type="Proteomes" id="UP000501705"/>
    </source>
</evidence>
<name>A0A6G9XUP3_NOCBR</name>
<proteinExistence type="predicted"/>
<dbReference type="InterPro" id="IPR001034">
    <property type="entry name" value="DeoR_HTH"/>
</dbReference>
<dbReference type="GO" id="GO:0003700">
    <property type="term" value="F:DNA-binding transcription factor activity"/>
    <property type="evidence" value="ECO:0007669"/>
    <property type="project" value="InterPro"/>
</dbReference>
<sequence length="327" mass="35773">MLETSARLLRLLSLLQLRRDWTGPALAERLGVSTRTIRTDVERLRTLGYPVHATPGVAGGYRLGAGSALPPLLLDDEEAVAVAVGLATAANGAVTGIEETSVRALVKLQQVLPARLRNRVATLTSATVHAPEFQRDTVDAAVLTAVAGAIRAGERLRFDYAAYSGALSRREVEPHRLVHWRGRWYLVAWDPDRTDWRTFRVDRITPKTPNGARFTAREMSEAELAERVRRGVGSAAWRYHATVRMAAPAPVIRAKLPPAVSVTPDGPDHCVLRAGSDTPQLLAHYLGLADVDFEVLDGPELVEQLLATAERFRRAALPKQTPAQRDS</sequence>
<dbReference type="PROSITE" id="PS52050">
    <property type="entry name" value="WYL"/>
    <property type="match status" value="1"/>
</dbReference>
<organism evidence="4 5">
    <name type="scientific">Nocardia brasiliensis</name>
    <dbReference type="NCBI Taxonomy" id="37326"/>
    <lineage>
        <taxon>Bacteria</taxon>
        <taxon>Bacillati</taxon>
        <taxon>Actinomycetota</taxon>
        <taxon>Actinomycetes</taxon>
        <taxon>Mycobacteriales</taxon>
        <taxon>Nocardiaceae</taxon>
        <taxon>Nocardia</taxon>
    </lineage>
</organism>
<protein>
    <submittedName>
        <fullName evidence="4">WYL domain-containing protein</fullName>
    </submittedName>
</protein>
<dbReference type="InterPro" id="IPR013196">
    <property type="entry name" value="HTH_11"/>
</dbReference>
<dbReference type="InterPro" id="IPR036390">
    <property type="entry name" value="WH_DNA-bd_sf"/>
</dbReference>
<dbReference type="Pfam" id="PF13280">
    <property type="entry name" value="WYL"/>
    <property type="match status" value="1"/>
</dbReference>
<reference evidence="4 5" key="1">
    <citation type="journal article" date="2019" name="ACS Chem. Biol.">
        <title>Identification and Mobilization of a Cryptic Antibiotic Biosynthesis Gene Locus from a Human-Pathogenic Nocardia Isolate.</title>
        <authorList>
            <person name="Herisse M."/>
            <person name="Ishida K."/>
            <person name="Porter J.L."/>
            <person name="Howden B."/>
            <person name="Hertweck C."/>
            <person name="Stinear T.P."/>
            <person name="Pidot S.J."/>
        </authorList>
    </citation>
    <scope>NUCLEOTIDE SEQUENCE [LARGE SCALE GENOMIC DNA]</scope>
    <source>
        <strain evidence="4 5">AUSMDU00024985</strain>
    </source>
</reference>
<dbReference type="PANTHER" id="PTHR34580:SF3">
    <property type="entry name" value="PROTEIN PAFB"/>
    <property type="match status" value="1"/>
</dbReference>
<keyword evidence="1" id="KW-0805">Transcription regulation</keyword>
<keyword evidence="2" id="KW-0804">Transcription</keyword>
<dbReference type="InterPro" id="IPR028349">
    <property type="entry name" value="PafC-like"/>
</dbReference>
<dbReference type="PIRSF" id="PIRSF016838">
    <property type="entry name" value="PafC"/>
    <property type="match status" value="1"/>
</dbReference>
<dbReference type="RefSeq" id="WP_167463672.1">
    <property type="nucleotide sequence ID" value="NZ_CP046171.1"/>
</dbReference>
<dbReference type="PANTHER" id="PTHR34580">
    <property type="match status" value="1"/>
</dbReference>
<feature type="domain" description="HTH deoR-type" evidence="3">
    <location>
        <begin position="4"/>
        <end position="59"/>
    </location>
</feature>
<dbReference type="InterPro" id="IPR036388">
    <property type="entry name" value="WH-like_DNA-bd_sf"/>
</dbReference>
<dbReference type="Gene3D" id="1.10.10.10">
    <property type="entry name" value="Winged helix-like DNA-binding domain superfamily/Winged helix DNA-binding domain"/>
    <property type="match status" value="1"/>
</dbReference>
<dbReference type="Proteomes" id="UP000501705">
    <property type="component" value="Chromosome"/>
</dbReference>
<gene>
    <name evidence="4" type="ORF">F5X71_21440</name>
</gene>
<evidence type="ECO:0000256" key="1">
    <source>
        <dbReference type="ARBA" id="ARBA00023015"/>
    </source>
</evidence>
<dbReference type="EMBL" id="CP046171">
    <property type="protein sequence ID" value="QIS04553.1"/>
    <property type="molecule type" value="Genomic_DNA"/>
</dbReference>
<evidence type="ECO:0000256" key="2">
    <source>
        <dbReference type="ARBA" id="ARBA00023163"/>
    </source>
</evidence>
<evidence type="ECO:0000259" key="3">
    <source>
        <dbReference type="PROSITE" id="PS51000"/>
    </source>
</evidence>
<dbReference type="InterPro" id="IPR026881">
    <property type="entry name" value="WYL_dom"/>
</dbReference>